<name>A0A0F9AXV2_9ZZZZ</name>
<protein>
    <submittedName>
        <fullName evidence="2">Uncharacterized protein</fullName>
    </submittedName>
</protein>
<gene>
    <name evidence="2" type="ORF">LCGC14_2856240</name>
</gene>
<reference evidence="2" key="1">
    <citation type="journal article" date="2015" name="Nature">
        <title>Complex archaea that bridge the gap between prokaryotes and eukaryotes.</title>
        <authorList>
            <person name="Spang A."/>
            <person name="Saw J.H."/>
            <person name="Jorgensen S.L."/>
            <person name="Zaremba-Niedzwiedzka K."/>
            <person name="Martijn J."/>
            <person name="Lind A.E."/>
            <person name="van Eijk R."/>
            <person name="Schleper C."/>
            <person name="Guy L."/>
            <person name="Ettema T.J."/>
        </authorList>
    </citation>
    <scope>NUCLEOTIDE SEQUENCE</scope>
</reference>
<comment type="caution">
    <text evidence="2">The sequence shown here is derived from an EMBL/GenBank/DDBJ whole genome shotgun (WGS) entry which is preliminary data.</text>
</comment>
<organism evidence="2">
    <name type="scientific">marine sediment metagenome</name>
    <dbReference type="NCBI Taxonomy" id="412755"/>
    <lineage>
        <taxon>unclassified sequences</taxon>
        <taxon>metagenomes</taxon>
        <taxon>ecological metagenomes</taxon>
    </lineage>
</organism>
<feature type="region of interest" description="Disordered" evidence="1">
    <location>
        <begin position="23"/>
        <end position="42"/>
    </location>
</feature>
<dbReference type="AlphaFoldDB" id="A0A0F9AXV2"/>
<proteinExistence type="predicted"/>
<evidence type="ECO:0000256" key="1">
    <source>
        <dbReference type="SAM" id="MobiDB-lite"/>
    </source>
</evidence>
<sequence>MSKVIGCAFCECDIEGMHHDLDCPNHPDNVERPDAAPPPSDAVPQSVYCPKCGCNLMAEGATEPSICFRCSSNYFSTTEGDGT</sequence>
<dbReference type="EMBL" id="LAZR01055082">
    <property type="protein sequence ID" value="KKK77176.1"/>
    <property type="molecule type" value="Genomic_DNA"/>
</dbReference>
<evidence type="ECO:0000313" key="2">
    <source>
        <dbReference type="EMBL" id="KKK77176.1"/>
    </source>
</evidence>
<accession>A0A0F9AXV2</accession>
<feature type="compositionally biased region" description="Basic and acidic residues" evidence="1">
    <location>
        <begin position="23"/>
        <end position="34"/>
    </location>
</feature>